<reference evidence="1 4" key="2">
    <citation type="submission" date="2021-03" db="EMBL/GenBank/DDBJ databases">
        <title>Whole genome shotgun sequence of Salinispora arenicola NBRC 105043.</title>
        <authorList>
            <person name="Komaki H."/>
            <person name="Tamura T."/>
        </authorList>
    </citation>
    <scope>NUCLEOTIDE SEQUENCE [LARGE SCALE GENOMIC DNA]</scope>
    <source>
        <strain evidence="1 4">NBRC 105043</strain>
    </source>
</reference>
<evidence type="ECO:0000313" key="4">
    <source>
        <dbReference type="Proteomes" id="UP000677457"/>
    </source>
</evidence>
<dbReference type="InterPro" id="IPR036736">
    <property type="entry name" value="ACP-like_sf"/>
</dbReference>
<protein>
    <recommendedName>
        <fullName evidence="5">Acyl carrier protein</fullName>
    </recommendedName>
</protein>
<gene>
    <name evidence="2" type="ORF">FB564_0201</name>
    <name evidence="1" type="ORF">Sar04_31370</name>
</gene>
<sequence>MLPELEVTAREQFAAVLTHDVAPAALDLDADMVGHYALTSLNKVLFLTELCETTKVDLANFTEDDLAGMRTLRDVTEAIARYVGPVGS</sequence>
<dbReference type="EMBL" id="VFOL01000001">
    <property type="protein sequence ID" value="TQL35176.1"/>
    <property type="molecule type" value="Genomic_DNA"/>
</dbReference>
<evidence type="ECO:0000313" key="1">
    <source>
        <dbReference type="EMBL" id="GIM86401.1"/>
    </source>
</evidence>
<dbReference type="OMA" id="MAHFTED"/>
<name>A0A542XH73_SALAC</name>
<dbReference type="EMBL" id="BOQM01000023">
    <property type="protein sequence ID" value="GIM86401.1"/>
    <property type="molecule type" value="Genomic_DNA"/>
</dbReference>
<keyword evidence="4" id="KW-1185">Reference proteome</keyword>
<dbReference type="AlphaFoldDB" id="A0A542XH73"/>
<dbReference type="RefSeq" id="WP_012181261.1">
    <property type="nucleotide sequence ID" value="NZ_BOQM01000023.1"/>
</dbReference>
<evidence type="ECO:0000313" key="3">
    <source>
        <dbReference type="Proteomes" id="UP000315983"/>
    </source>
</evidence>
<comment type="caution">
    <text evidence="2">The sequence shown here is derived from an EMBL/GenBank/DDBJ whole genome shotgun (WGS) entry which is preliminary data.</text>
</comment>
<reference evidence="2 3" key="1">
    <citation type="submission" date="2019-06" db="EMBL/GenBank/DDBJ databases">
        <title>Sequencing the genomes of 1000 actinobacteria strains.</title>
        <authorList>
            <person name="Klenk H.-P."/>
        </authorList>
    </citation>
    <scope>NUCLEOTIDE SEQUENCE [LARGE SCALE GENOMIC DNA]</scope>
    <source>
        <strain evidence="2 3">DSM 44819</strain>
    </source>
</reference>
<organism evidence="2 3">
    <name type="scientific">Salinispora arenicola</name>
    <dbReference type="NCBI Taxonomy" id="168697"/>
    <lineage>
        <taxon>Bacteria</taxon>
        <taxon>Bacillati</taxon>
        <taxon>Actinomycetota</taxon>
        <taxon>Actinomycetes</taxon>
        <taxon>Micromonosporales</taxon>
        <taxon>Micromonosporaceae</taxon>
        <taxon>Salinispora</taxon>
    </lineage>
</organism>
<dbReference type="Proteomes" id="UP000677457">
    <property type="component" value="Unassembled WGS sequence"/>
</dbReference>
<proteinExistence type="predicted"/>
<dbReference type="Gene3D" id="1.10.1200.10">
    <property type="entry name" value="ACP-like"/>
    <property type="match status" value="1"/>
</dbReference>
<dbReference type="GeneID" id="93769568"/>
<dbReference type="Proteomes" id="UP000315983">
    <property type="component" value="Unassembled WGS sequence"/>
</dbReference>
<accession>A0A542XH73</accession>
<dbReference type="SUPFAM" id="SSF47336">
    <property type="entry name" value="ACP-like"/>
    <property type="match status" value="1"/>
</dbReference>
<evidence type="ECO:0008006" key="5">
    <source>
        <dbReference type="Google" id="ProtNLM"/>
    </source>
</evidence>
<evidence type="ECO:0000313" key="2">
    <source>
        <dbReference type="EMBL" id="TQL35176.1"/>
    </source>
</evidence>